<evidence type="ECO:0000256" key="3">
    <source>
        <dbReference type="ARBA" id="ARBA00022840"/>
    </source>
</evidence>
<dbReference type="SUPFAM" id="SSF53067">
    <property type="entry name" value="Actin-like ATPase domain"/>
    <property type="match status" value="1"/>
</dbReference>
<dbReference type="InterPro" id="IPR013126">
    <property type="entry name" value="Hsp_70_fam"/>
</dbReference>
<reference evidence="4 5" key="1">
    <citation type="submission" date="2024-08" db="EMBL/GenBank/DDBJ databases">
        <authorList>
            <person name="Cucini C."/>
            <person name="Frati F."/>
        </authorList>
    </citation>
    <scope>NUCLEOTIDE SEQUENCE [LARGE SCALE GENOMIC DNA]</scope>
</reference>
<comment type="caution">
    <text evidence="4">The sequence shown here is derived from an EMBL/GenBank/DDBJ whole genome shotgun (WGS) entry which is preliminary data.</text>
</comment>
<dbReference type="Proteomes" id="UP001642540">
    <property type="component" value="Unassembled WGS sequence"/>
</dbReference>
<accession>A0ABP1QA76</accession>
<keyword evidence="5" id="KW-1185">Reference proteome</keyword>
<proteinExistence type="inferred from homology"/>
<evidence type="ECO:0000313" key="5">
    <source>
        <dbReference type="Proteomes" id="UP001642540"/>
    </source>
</evidence>
<dbReference type="InterPro" id="IPR043129">
    <property type="entry name" value="ATPase_NBD"/>
</dbReference>
<name>A0ABP1QA76_9HEXA</name>
<evidence type="ECO:0000256" key="1">
    <source>
        <dbReference type="ARBA" id="ARBA00007381"/>
    </source>
</evidence>
<evidence type="ECO:0000256" key="2">
    <source>
        <dbReference type="ARBA" id="ARBA00022741"/>
    </source>
</evidence>
<evidence type="ECO:0000313" key="4">
    <source>
        <dbReference type="EMBL" id="CAL8092399.1"/>
    </source>
</evidence>
<sequence>MQSRRIPREYIMFDKKTHMISIEFLLALYIRQLKNTVLQASGINEVSANMCNIIFMIPLWFGSAQRKYIKDAGLISGFENVFLINETSAIALFHVTTSDQNSNHHQHRGKRVPPTECKRILVLTENSGNVDIATYEFYCDNNGTTILEMVTCSGNLYESPRTRDGVAKNLMKVSYKSDQNFDDPKFKVFMKSLTSNLVGEALNNHPEGQSHGRSSFDVLMCTQDYRWLSIFLYAVKMWFVNVPSIVHQNKETPLTCFGNLFSDNTSFQISSQLVPDKLSELTPYTFYRRDFELRQFKDSLFEKNSKLRGDIQVVEKIRIPKASTQLILFQRNVMHGEMVVGTLEINMVAYYKYSEIETSFFVDSNGIIKFEKLYGTSFGGSEQKEVVPSTYFIWRGYNLLEFEVNNCKDLLCCVVNSFSDIERKLLETKQNVIDKCETMKVAMDEGFTHKKISSVIKKLIRRKIEQGLMFKKVNTLLELADADLDVLLSNINYHYEKYFQLQV</sequence>
<organism evidence="4 5">
    <name type="scientific">Orchesella dallaii</name>
    <dbReference type="NCBI Taxonomy" id="48710"/>
    <lineage>
        <taxon>Eukaryota</taxon>
        <taxon>Metazoa</taxon>
        <taxon>Ecdysozoa</taxon>
        <taxon>Arthropoda</taxon>
        <taxon>Hexapoda</taxon>
        <taxon>Collembola</taxon>
        <taxon>Entomobryomorpha</taxon>
        <taxon>Entomobryoidea</taxon>
        <taxon>Orchesellidae</taxon>
        <taxon>Orchesellinae</taxon>
        <taxon>Orchesella</taxon>
    </lineage>
</organism>
<comment type="similarity">
    <text evidence="1">Belongs to the heat shock protein 70 family.</text>
</comment>
<gene>
    <name evidence="4" type="ORF">ODALV1_LOCUS8204</name>
</gene>
<dbReference type="EMBL" id="CAXLJM020000025">
    <property type="protein sequence ID" value="CAL8092399.1"/>
    <property type="molecule type" value="Genomic_DNA"/>
</dbReference>
<dbReference type="Gene3D" id="3.30.420.40">
    <property type="match status" value="1"/>
</dbReference>
<keyword evidence="3" id="KW-0067">ATP-binding</keyword>
<dbReference type="Pfam" id="PF00012">
    <property type="entry name" value="HSP70"/>
    <property type="match status" value="1"/>
</dbReference>
<protein>
    <submittedName>
        <fullName evidence="4">Uncharacterized protein</fullName>
    </submittedName>
</protein>
<keyword evidence="2" id="KW-0547">Nucleotide-binding</keyword>